<feature type="compositionally biased region" description="Basic residues" evidence="8">
    <location>
        <begin position="83"/>
        <end position="93"/>
    </location>
</feature>
<gene>
    <name evidence="10" type="ORF">GSONMT00002577001</name>
</gene>
<name>A0A060Z3U7_ONCMY</name>
<dbReference type="Proteomes" id="UP000193380">
    <property type="component" value="Unassembled WGS sequence"/>
</dbReference>
<feature type="domain" description="C2H2-type" evidence="9">
    <location>
        <begin position="121"/>
        <end position="148"/>
    </location>
</feature>
<dbReference type="GO" id="GO:0005634">
    <property type="term" value="C:nucleus"/>
    <property type="evidence" value="ECO:0007669"/>
    <property type="project" value="UniProtKB-SubCell"/>
</dbReference>
<evidence type="ECO:0000256" key="4">
    <source>
        <dbReference type="ARBA" id="ARBA00022771"/>
    </source>
</evidence>
<sequence length="159" mass="17756">MTVTLKNEEEEEETGYLGPVFQTHLKASNGSNGKLNRKMVLGNRALINTREILNYRGSSGEPQQPCDAEETEKSLSRSEHLNKHLQRSTGKRTHCCSDFGKRFTSSGIKINQRTHTGEKPYCCDQCGKSFGQSGELTVHQRIHTGEKPYSCVQCGKSYG</sequence>
<dbReference type="GO" id="GO:0008270">
    <property type="term" value="F:zinc ion binding"/>
    <property type="evidence" value="ECO:0007669"/>
    <property type="project" value="UniProtKB-KW"/>
</dbReference>
<evidence type="ECO:0000256" key="2">
    <source>
        <dbReference type="ARBA" id="ARBA00022723"/>
    </source>
</evidence>
<dbReference type="SUPFAM" id="SSF57667">
    <property type="entry name" value="beta-beta-alpha zinc fingers"/>
    <property type="match status" value="2"/>
</dbReference>
<keyword evidence="3" id="KW-0677">Repeat</keyword>
<keyword evidence="2" id="KW-0479">Metal-binding</keyword>
<dbReference type="PROSITE" id="PS00028">
    <property type="entry name" value="ZINC_FINGER_C2H2_1"/>
    <property type="match status" value="1"/>
</dbReference>
<dbReference type="Pfam" id="PF00096">
    <property type="entry name" value="zf-C2H2"/>
    <property type="match status" value="1"/>
</dbReference>
<keyword evidence="5" id="KW-0862">Zinc</keyword>
<proteinExistence type="predicted"/>
<organism evidence="10 11">
    <name type="scientific">Oncorhynchus mykiss</name>
    <name type="common">Rainbow trout</name>
    <name type="synonym">Salmo gairdneri</name>
    <dbReference type="NCBI Taxonomy" id="8022"/>
    <lineage>
        <taxon>Eukaryota</taxon>
        <taxon>Metazoa</taxon>
        <taxon>Chordata</taxon>
        <taxon>Craniata</taxon>
        <taxon>Vertebrata</taxon>
        <taxon>Euteleostomi</taxon>
        <taxon>Actinopterygii</taxon>
        <taxon>Neopterygii</taxon>
        <taxon>Teleostei</taxon>
        <taxon>Protacanthopterygii</taxon>
        <taxon>Salmoniformes</taxon>
        <taxon>Salmonidae</taxon>
        <taxon>Salmoninae</taxon>
        <taxon>Oncorhynchus</taxon>
    </lineage>
</organism>
<dbReference type="EMBL" id="FR923519">
    <property type="protein sequence ID" value="CDQ95980.1"/>
    <property type="molecule type" value="Genomic_DNA"/>
</dbReference>
<dbReference type="STRING" id="8022.A0A060Z3U7"/>
<dbReference type="FunFam" id="3.30.160.60:FF:000100">
    <property type="entry name" value="Zinc finger 45-like"/>
    <property type="match status" value="1"/>
</dbReference>
<comment type="subcellular location">
    <subcellularLocation>
        <location evidence="1">Nucleus</location>
    </subcellularLocation>
</comment>
<accession>A0A060Z3U7</accession>
<dbReference type="PANTHER" id="PTHR23226">
    <property type="entry name" value="ZINC FINGER AND SCAN DOMAIN-CONTAINING"/>
    <property type="match status" value="1"/>
</dbReference>
<reference evidence="10" key="1">
    <citation type="journal article" date="2014" name="Nat. Commun.">
        <title>The rainbow trout genome provides novel insights into evolution after whole-genome duplication in vertebrates.</title>
        <authorList>
            <person name="Berthelot C."/>
            <person name="Brunet F."/>
            <person name="Chalopin D."/>
            <person name="Juanchich A."/>
            <person name="Bernard M."/>
            <person name="Noel B."/>
            <person name="Bento P."/>
            <person name="Da Silva C."/>
            <person name="Labadie K."/>
            <person name="Alberti A."/>
            <person name="Aury J.M."/>
            <person name="Louis A."/>
            <person name="Dehais P."/>
            <person name="Bardou P."/>
            <person name="Montfort J."/>
            <person name="Klopp C."/>
            <person name="Cabau C."/>
            <person name="Gaspin C."/>
            <person name="Thorgaard G.H."/>
            <person name="Boussaha M."/>
            <person name="Quillet E."/>
            <person name="Guyomard R."/>
            <person name="Galiana D."/>
            <person name="Bobe J."/>
            <person name="Volff J.N."/>
            <person name="Genet C."/>
            <person name="Wincker P."/>
            <person name="Jaillon O."/>
            <person name="Roest Crollius H."/>
            <person name="Guiguen Y."/>
        </authorList>
    </citation>
    <scope>NUCLEOTIDE SEQUENCE [LARGE SCALE GENOMIC DNA]</scope>
</reference>
<dbReference type="AlphaFoldDB" id="A0A060Z3U7"/>
<dbReference type="InterPro" id="IPR036236">
    <property type="entry name" value="Znf_C2H2_sf"/>
</dbReference>
<evidence type="ECO:0000256" key="1">
    <source>
        <dbReference type="ARBA" id="ARBA00004123"/>
    </source>
</evidence>
<dbReference type="InterPro" id="IPR013087">
    <property type="entry name" value="Znf_C2H2_type"/>
</dbReference>
<dbReference type="GO" id="GO:0000981">
    <property type="term" value="F:DNA-binding transcription factor activity, RNA polymerase II-specific"/>
    <property type="evidence" value="ECO:0007669"/>
    <property type="project" value="TreeGrafter"/>
</dbReference>
<dbReference type="PANTHER" id="PTHR23226:SF416">
    <property type="entry name" value="FI01424P"/>
    <property type="match status" value="1"/>
</dbReference>
<evidence type="ECO:0000256" key="3">
    <source>
        <dbReference type="ARBA" id="ARBA00022737"/>
    </source>
</evidence>
<protein>
    <recommendedName>
        <fullName evidence="9">C2H2-type domain-containing protein</fullName>
    </recommendedName>
</protein>
<evidence type="ECO:0000256" key="5">
    <source>
        <dbReference type="ARBA" id="ARBA00022833"/>
    </source>
</evidence>
<evidence type="ECO:0000256" key="7">
    <source>
        <dbReference type="PROSITE-ProRule" id="PRU00042"/>
    </source>
</evidence>
<evidence type="ECO:0000259" key="9">
    <source>
        <dbReference type="PROSITE" id="PS50157"/>
    </source>
</evidence>
<dbReference type="SMART" id="SM00355">
    <property type="entry name" value="ZnF_C2H2"/>
    <property type="match status" value="1"/>
</dbReference>
<dbReference type="GO" id="GO:0000978">
    <property type="term" value="F:RNA polymerase II cis-regulatory region sequence-specific DNA binding"/>
    <property type="evidence" value="ECO:0007669"/>
    <property type="project" value="TreeGrafter"/>
</dbReference>
<dbReference type="FunFam" id="3.30.160.60:FF:000848">
    <property type="entry name" value="Zinc finger protein 35"/>
    <property type="match status" value="1"/>
</dbReference>
<evidence type="ECO:0000313" key="10">
    <source>
        <dbReference type="EMBL" id="CDQ95980.1"/>
    </source>
</evidence>
<evidence type="ECO:0000256" key="6">
    <source>
        <dbReference type="ARBA" id="ARBA00023242"/>
    </source>
</evidence>
<reference evidence="10" key="2">
    <citation type="submission" date="2014-03" db="EMBL/GenBank/DDBJ databases">
        <authorList>
            <person name="Genoscope - CEA"/>
        </authorList>
    </citation>
    <scope>NUCLEOTIDE SEQUENCE</scope>
</reference>
<dbReference type="PROSITE" id="PS50157">
    <property type="entry name" value="ZINC_FINGER_C2H2_2"/>
    <property type="match status" value="1"/>
</dbReference>
<evidence type="ECO:0000256" key="8">
    <source>
        <dbReference type="SAM" id="MobiDB-lite"/>
    </source>
</evidence>
<keyword evidence="4 7" id="KW-0863">Zinc-finger</keyword>
<keyword evidence="6" id="KW-0539">Nucleus</keyword>
<evidence type="ECO:0000313" key="11">
    <source>
        <dbReference type="Proteomes" id="UP000193380"/>
    </source>
</evidence>
<dbReference type="Gene3D" id="3.30.160.60">
    <property type="entry name" value="Classic Zinc Finger"/>
    <property type="match status" value="3"/>
</dbReference>
<feature type="compositionally biased region" description="Basic and acidic residues" evidence="8">
    <location>
        <begin position="71"/>
        <end position="82"/>
    </location>
</feature>
<dbReference type="PaxDb" id="8022-A0A060Z3U7"/>
<feature type="region of interest" description="Disordered" evidence="8">
    <location>
        <begin position="55"/>
        <end position="93"/>
    </location>
</feature>